<organism evidence="2 3">
    <name type="scientific">Synechococcus elongatus PCC 11801</name>
    <dbReference type="NCBI Taxonomy" id="2219813"/>
    <lineage>
        <taxon>Bacteria</taxon>
        <taxon>Bacillati</taxon>
        <taxon>Cyanobacteriota</taxon>
        <taxon>Cyanophyceae</taxon>
        <taxon>Synechococcales</taxon>
        <taxon>Synechococcaceae</taxon>
        <taxon>Synechococcus</taxon>
    </lineage>
</organism>
<dbReference type="AlphaFoldDB" id="A0AAN1UTS3"/>
<sequence>MIEPYWLDTHDICAIHGEIIAESGGASGLLSEDALESTLSKPINLYLYGNDITLYQLAAAYGYGLTKNHCFVDGNKRIALIAVYTFLFINGIELTASEVDAVNMFLDLAASLETQEQCMERLENWLMNNSEIINNNE</sequence>
<dbReference type="InterPro" id="IPR053737">
    <property type="entry name" value="Type_II_TA_Toxin"/>
</dbReference>
<feature type="domain" description="Fido" evidence="1">
    <location>
        <begin position="7"/>
        <end position="128"/>
    </location>
</feature>
<dbReference type="InterPro" id="IPR036597">
    <property type="entry name" value="Fido-like_dom_sf"/>
</dbReference>
<evidence type="ECO:0000259" key="1">
    <source>
        <dbReference type="PROSITE" id="PS51459"/>
    </source>
</evidence>
<evidence type="ECO:0000313" key="2">
    <source>
        <dbReference type="EMBL" id="AZB71811.1"/>
    </source>
</evidence>
<dbReference type="InterPro" id="IPR003812">
    <property type="entry name" value="Fido"/>
</dbReference>
<reference evidence="2 3" key="1">
    <citation type="journal article" date="2018" name="Sci. Rep.">
        <title>Genome Features and Biochemical Characteristics of a Robust, Fast Growing and Naturally Transformable Cyanobacterium Synechococcus elongatus PCC 11801 Isolated from India.</title>
        <authorList>
            <person name="Jaiswal D."/>
            <person name="Sengupta A."/>
            <person name="Sohoni S."/>
            <person name="Sengupta S."/>
            <person name="Phadnavis A.G."/>
            <person name="Pakrasi H.B."/>
            <person name="Wangikar P.P."/>
        </authorList>
    </citation>
    <scope>NUCLEOTIDE SEQUENCE [LARGE SCALE GENOMIC DNA]</scope>
    <source>
        <strain evidence="2 3">PCC 11801</strain>
    </source>
</reference>
<dbReference type="PANTHER" id="PTHR39426">
    <property type="entry name" value="HOMOLOGY TO DEATH-ON-CURING PROTEIN OF PHAGE P1"/>
    <property type="match status" value="1"/>
</dbReference>
<dbReference type="PROSITE" id="PS51459">
    <property type="entry name" value="FIDO"/>
    <property type="match status" value="1"/>
</dbReference>
<dbReference type="Gene3D" id="1.20.120.1870">
    <property type="entry name" value="Fic/DOC protein, Fido domain"/>
    <property type="match status" value="1"/>
</dbReference>
<dbReference type="RefSeq" id="WP_208675446.1">
    <property type="nucleotide sequence ID" value="NZ_CP030139.2"/>
</dbReference>
<evidence type="ECO:0000313" key="3">
    <source>
        <dbReference type="Proteomes" id="UP000267249"/>
    </source>
</evidence>
<dbReference type="NCBIfam" id="TIGR01550">
    <property type="entry name" value="DOC_P1"/>
    <property type="match status" value="1"/>
</dbReference>
<dbReference type="InterPro" id="IPR006440">
    <property type="entry name" value="Doc"/>
</dbReference>
<dbReference type="PIRSF" id="PIRSF018297">
    <property type="entry name" value="Doc"/>
    <property type="match status" value="1"/>
</dbReference>
<dbReference type="PANTHER" id="PTHR39426:SF1">
    <property type="entry name" value="HOMOLOGY TO DEATH-ON-CURING PROTEIN OF PHAGE P1"/>
    <property type="match status" value="1"/>
</dbReference>
<dbReference type="SUPFAM" id="SSF140931">
    <property type="entry name" value="Fic-like"/>
    <property type="match status" value="1"/>
</dbReference>
<dbReference type="GO" id="GO:0016301">
    <property type="term" value="F:kinase activity"/>
    <property type="evidence" value="ECO:0007669"/>
    <property type="project" value="InterPro"/>
</dbReference>
<dbReference type="Pfam" id="PF02661">
    <property type="entry name" value="Fic"/>
    <property type="match status" value="1"/>
</dbReference>
<dbReference type="Proteomes" id="UP000267249">
    <property type="component" value="Chromosome"/>
</dbReference>
<dbReference type="EMBL" id="CP030139">
    <property type="protein sequence ID" value="AZB71811.1"/>
    <property type="molecule type" value="Genomic_DNA"/>
</dbReference>
<proteinExistence type="predicted"/>
<protein>
    <submittedName>
        <fullName evidence="2">Type II toxin-antitoxin system death-on-curing family toxin</fullName>
    </submittedName>
</protein>
<name>A0AAN1UTS3_SYNEL</name>
<accession>A0AAN1UTS3</accession>
<gene>
    <name evidence="2" type="ORF">DOP62_02890</name>
</gene>